<evidence type="ECO:0000256" key="2">
    <source>
        <dbReference type="ARBA" id="ARBA00022884"/>
    </source>
</evidence>
<dbReference type="EMBL" id="MNVN01000022">
    <property type="protein sequence ID" value="OIO30235.1"/>
    <property type="molecule type" value="Genomic_DNA"/>
</dbReference>
<evidence type="ECO:0000256" key="3">
    <source>
        <dbReference type="PROSITE-ProRule" id="PRU00209"/>
    </source>
</evidence>
<protein>
    <recommendedName>
        <fullName evidence="5">tRNA-binding domain-containing protein</fullName>
    </recommendedName>
</protein>
<name>A0A1J4V2N4_9BACT</name>
<keyword evidence="1 3" id="KW-0820">tRNA-binding</keyword>
<keyword evidence="2 3" id="KW-0694">RNA-binding</keyword>
<evidence type="ECO:0000256" key="4">
    <source>
        <dbReference type="SAM" id="MobiDB-lite"/>
    </source>
</evidence>
<dbReference type="InterPro" id="IPR012340">
    <property type="entry name" value="NA-bd_OB-fold"/>
</dbReference>
<evidence type="ECO:0000256" key="1">
    <source>
        <dbReference type="ARBA" id="ARBA00022555"/>
    </source>
</evidence>
<dbReference type="Pfam" id="PF01588">
    <property type="entry name" value="tRNA_bind"/>
    <property type="match status" value="1"/>
</dbReference>
<dbReference type="PANTHER" id="PTHR11586">
    <property type="entry name" value="TRNA-AMINOACYLATION COFACTOR ARC1 FAMILY MEMBER"/>
    <property type="match status" value="1"/>
</dbReference>
<dbReference type="PANTHER" id="PTHR11586:SF37">
    <property type="entry name" value="TRNA-BINDING DOMAIN-CONTAINING PROTEIN"/>
    <property type="match status" value="1"/>
</dbReference>
<dbReference type="Gene3D" id="2.40.50.140">
    <property type="entry name" value="Nucleic acid-binding proteins"/>
    <property type="match status" value="1"/>
</dbReference>
<proteinExistence type="predicted"/>
<dbReference type="STRING" id="1805281.AUJ77_03840"/>
<dbReference type="InterPro" id="IPR002547">
    <property type="entry name" value="tRNA-bd_dom"/>
</dbReference>
<evidence type="ECO:0000313" key="7">
    <source>
        <dbReference type="Proteomes" id="UP000181992"/>
    </source>
</evidence>
<gene>
    <name evidence="6" type="ORF">AUJ77_03840</name>
</gene>
<sequence>MTEITFDEFKKAEIKIGTILSAEKVPDADKLIKLMIDLGPKKVALVDEEDTVSLEQEETIEGEKKEERDIRQVLSGIAMYYPDPSLLVGKQVPVLANLPTRTIRGFESQGMVLYAVGLEPSEDGSPEGEGFLTTVGPSIEIPAGTPVQ</sequence>
<dbReference type="GO" id="GO:0000049">
    <property type="term" value="F:tRNA binding"/>
    <property type="evidence" value="ECO:0007669"/>
    <property type="project" value="UniProtKB-UniRule"/>
</dbReference>
<evidence type="ECO:0000313" key="6">
    <source>
        <dbReference type="EMBL" id="OIO30235.1"/>
    </source>
</evidence>
<accession>A0A1J4V2N4</accession>
<feature type="domain" description="TRNA-binding" evidence="5">
    <location>
        <begin position="8"/>
        <end position="148"/>
    </location>
</feature>
<dbReference type="AlphaFoldDB" id="A0A1J4V2N4"/>
<reference evidence="6 7" key="1">
    <citation type="journal article" date="2016" name="Environ. Microbiol.">
        <title>Genomic resolution of a cold subsurface aquifer community provides metabolic insights for novel microbes adapted to high CO concentrations.</title>
        <authorList>
            <person name="Probst A.J."/>
            <person name="Castelle C.J."/>
            <person name="Singh A."/>
            <person name="Brown C.T."/>
            <person name="Anantharaman K."/>
            <person name="Sharon I."/>
            <person name="Hug L.A."/>
            <person name="Burstein D."/>
            <person name="Emerson J.B."/>
            <person name="Thomas B.C."/>
            <person name="Banfield J.F."/>
        </authorList>
    </citation>
    <scope>NUCLEOTIDE SEQUENCE [LARGE SCALE GENOMIC DNA]</scope>
    <source>
        <strain evidence="6">CG1_02_43_90</strain>
    </source>
</reference>
<organism evidence="6 7">
    <name type="scientific">Candidatus Nomurabacteria bacterium CG1_02_43_90</name>
    <dbReference type="NCBI Taxonomy" id="1805281"/>
    <lineage>
        <taxon>Bacteria</taxon>
        <taxon>Candidatus Nomuraibacteriota</taxon>
    </lineage>
</organism>
<evidence type="ECO:0000259" key="5">
    <source>
        <dbReference type="PROSITE" id="PS50886"/>
    </source>
</evidence>
<dbReference type="InterPro" id="IPR051270">
    <property type="entry name" value="Tyrosine-tRNA_ligase_regulator"/>
</dbReference>
<comment type="caution">
    <text evidence="6">The sequence shown here is derived from an EMBL/GenBank/DDBJ whole genome shotgun (WGS) entry which is preliminary data.</text>
</comment>
<feature type="region of interest" description="Disordered" evidence="4">
    <location>
        <begin position="121"/>
        <end position="148"/>
    </location>
</feature>
<dbReference type="Proteomes" id="UP000181992">
    <property type="component" value="Unassembled WGS sequence"/>
</dbReference>
<dbReference type="PROSITE" id="PS50886">
    <property type="entry name" value="TRBD"/>
    <property type="match status" value="1"/>
</dbReference>
<dbReference type="SUPFAM" id="SSF50249">
    <property type="entry name" value="Nucleic acid-binding proteins"/>
    <property type="match status" value="1"/>
</dbReference>